<comment type="catalytic activity">
    <reaction evidence="6">
        <text>5-(methylsulfanyl)-alpha-D-ribose 1-phosphate = 5-(methylsulfanyl)-D-ribulose 1-phosphate</text>
        <dbReference type="Rhea" id="RHEA:19989"/>
        <dbReference type="ChEBI" id="CHEBI:58533"/>
        <dbReference type="ChEBI" id="CHEBI:58548"/>
        <dbReference type="EC" id="5.3.1.23"/>
    </reaction>
</comment>
<gene>
    <name evidence="7" type="ORF">TGEB3V08_LOCUS7820</name>
</gene>
<name>A0A7R9K2Z5_TIMGE</name>
<dbReference type="InterPro" id="IPR027363">
    <property type="entry name" value="M1Pi_N"/>
</dbReference>
<dbReference type="EC" id="5.3.1.23" evidence="6"/>
<evidence type="ECO:0000256" key="6">
    <source>
        <dbReference type="HAMAP-Rule" id="MF_03119"/>
    </source>
</evidence>
<dbReference type="InterPro" id="IPR042529">
    <property type="entry name" value="IF_2B-like_C"/>
</dbReference>
<dbReference type="GO" id="GO:0019509">
    <property type="term" value="P:L-methionine salvage from methylthioadenosine"/>
    <property type="evidence" value="ECO:0007669"/>
    <property type="project" value="UniProtKB-UniRule"/>
</dbReference>
<dbReference type="NCBIfam" id="NF004326">
    <property type="entry name" value="PRK05720.1"/>
    <property type="match status" value="1"/>
</dbReference>
<dbReference type="Pfam" id="PF01008">
    <property type="entry name" value="IF-2B"/>
    <property type="match status" value="1"/>
</dbReference>
<evidence type="ECO:0000256" key="4">
    <source>
        <dbReference type="ARBA" id="ARBA00023235"/>
    </source>
</evidence>
<evidence type="ECO:0000256" key="1">
    <source>
        <dbReference type="ARBA" id="ARBA00022490"/>
    </source>
</evidence>
<dbReference type="EMBL" id="OE842682">
    <property type="protein sequence ID" value="CAD7601087.1"/>
    <property type="molecule type" value="Genomic_DNA"/>
</dbReference>
<dbReference type="FunFam" id="1.20.120.420:FF:000010">
    <property type="entry name" value="Methylthioribose-1-phosphate isomerase"/>
    <property type="match status" value="1"/>
</dbReference>
<dbReference type="UniPathway" id="UPA00904">
    <property type="reaction ID" value="UER00874"/>
</dbReference>
<protein>
    <recommendedName>
        <fullName evidence="6">Methylthioribose-1-phosphate isomerase</fullName>
        <shortName evidence="6">M1Pi</shortName>
        <shortName evidence="6">MTR-1-P isomerase</shortName>
        <ecNumber evidence="6">5.3.1.23</ecNumber>
    </recommendedName>
    <alternativeName>
        <fullName evidence="6">S-methyl-5-thioribose-1-phosphate isomerase</fullName>
    </alternativeName>
    <alternativeName>
        <fullName evidence="6">Translation initiation factor eIF-2B subunit alpha/beta/delta-like protein</fullName>
    </alternativeName>
</protein>
<dbReference type="GO" id="GO:0005737">
    <property type="term" value="C:cytoplasm"/>
    <property type="evidence" value="ECO:0007669"/>
    <property type="project" value="UniProtKB-SubCell"/>
</dbReference>
<evidence type="ECO:0000256" key="3">
    <source>
        <dbReference type="ARBA" id="ARBA00023167"/>
    </source>
</evidence>
<dbReference type="InterPro" id="IPR005251">
    <property type="entry name" value="IF-M1Pi"/>
</dbReference>
<sequence>MTLKSIKYENGKLEILDQLLLPNITKYIPVLGVETGWQVINKMQVRGAPAIAIVGCLSLAVELRKEVFDSKKVLRQEVEGKLNYLVSARPTAVNMKMATEELITLVNLIDKDDAVKPEEMKAKFIAAIEAMLEKDVADNRAIGDAGARAILSHAPDDYLTRVLTHCNTGSLATAGYGTALGVIRNLHTRKRLGEFLQSCSRSLLYEHVYCTETRPYNQGARLTAYELVHEKIPATLVCDSMVAALMRSRNISSVVVGADRVAANGDTANKIGTYQIAVVARHHGVPFYVAAPFTSIDFHIPSGDHIVIEERPDKEMTHIGDHRIAAPGIACWNPAFDVTPASLITGIITELGVYKPSELIKHANTLTFESAS</sequence>
<comment type="function">
    <text evidence="6">Catalyzes the interconversion of methylthioribose-1-phosphate (MTR-1-P) into methylthioribulose-1-phosphate (MTRu-1-P).</text>
</comment>
<dbReference type="GO" id="GO:0005634">
    <property type="term" value="C:nucleus"/>
    <property type="evidence" value="ECO:0007669"/>
    <property type="project" value="UniProtKB-SubCell"/>
</dbReference>
<feature type="site" description="Transition state stabilizer" evidence="6">
    <location>
        <position position="166"/>
    </location>
</feature>
<dbReference type="InterPro" id="IPR000649">
    <property type="entry name" value="IF-2B-related"/>
</dbReference>
<dbReference type="Gene3D" id="1.20.120.420">
    <property type="entry name" value="translation initiation factor eif-2b, domain 1"/>
    <property type="match status" value="1"/>
</dbReference>
<reference evidence="7" key="1">
    <citation type="submission" date="2020-11" db="EMBL/GenBank/DDBJ databases">
        <authorList>
            <person name="Tran Van P."/>
        </authorList>
    </citation>
    <scope>NUCLEOTIDE SEQUENCE</scope>
</reference>
<dbReference type="InterPro" id="IPR037171">
    <property type="entry name" value="NagB/RpiA_transferase-like"/>
</dbReference>
<dbReference type="NCBIfam" id="TIGR00524">
    <property type="entry name" value="eIF-2B_rel"/>
    <property type="match status" value="1"/>
</dbReference>
<comment type="pathway">
    <text evidence="6">Amino-acid biosynthesis; L-methionine biosynthesis via salvage pathway; L-methionine from S-methyl-5-thio-alpha-D-ribose 1-phosphate: step 1/6.</text>
</comment>
<keyword evidence="3 6" id="KW-0486">Methionine biosynthesis</keyword>
<keyword evidence="2 6" id="KW-0028">Amino-acid biosynthesis</keyword>
<comment type="similarity">
    <text evidence="6">Belongs to the eIF-2B alpha/beta/delta subunits family. MtnA subfamily.</text>
</comment>
<dbReference type="HAMAP" id="MF_01678">
    <property type="entry name" value="Salvage_MtnA"/>
    <property type="match status" value="1"/>
</dbReference>
<dbReference type="InterPro" id="IPR011559">
    <property type="entry name" value="Initiation_fac_2B_a/b/d"/>
</dbReference>
<keyword evidence="5 6" id="KW-0539">Nucleus</keyword>
<evidence type="ECO:0000256" key="5">
    <source>
        <dbReference type="ARBA" id="ARBA00023242"/>
    </source>
</evidence>
<dbReference type="SUPFAM" id="SSF100950">
    <property type="entry name" value="NagB/RpiA/CoA transferase-like"/>
    <property type="match status" value="1"/>
</dbReference>
<evidence type="ECO:0000256" key="2">
    <source>
        <dbReference type="ARBA" id="ARBA00022605"/>
    </source>
</evidence>
<evidence type="ECO:0000313" key="7">
    <source>
        <dbReference type="EMBL" id="CAD7601087.1"/>
    </source>
</evidence>
<feature type="active site" description="Proton donor" evidence="6">
    <location>
        <position position="259"/>
    </location>
</feature>
<dbReference type="PANTHER" id="PTHR43475">
    <property type="entry name" value="METHYLTHIORIBOSE-1-PHOSPHATE ISOMERASE"/>
    <property type="match status" value="1"/>
</dbReference>
<dbReference type="GO" id="GO:0046523">
    <property type="term" value="F:S-methyl-5-thioribose-1-phosphate isomerase activity"/>
    <property type="evidence" value="ECO:0007669"/>
    <property type="project" value="UniProtKB-UniRule"/>
</dbReference>
<accession>A0A7R9K2Z5</accession>
<dbReference type="FunFam" id="3.40.50.10470:FF:000003">
    <property type="entry name" value="Methylthioribose-1-phosphate isomerase"/>
    <property type="match status" value="1"/>
</dbReference>
<dbReference type="NCBIfam" id="TIGR00512">
    <property type="entry name" value="salvage_mtnA"/>
    <property type="match status" value="1"/>
</dbReference>
<keyword evidence="4 6" id="KW-0413">Isomerase</keyword>
<proteinExistence type="inferred from homology"/>
<dbReference type="Gene3D" id="3.40.50.10470">
    <property type="entry name" value="Translation initiation factor eif-2b, domain 2"/>
    <property type="match status" value="1"/>
</dbReference>
<dbReference type="AlphaFoldDB" id="A0A7R9K2Z5"/>
<dbReference type="PANTHER" id="PTHR43475:SF1">
    <property type="entry name" value="METHYLTHIORIBOSE-1-PHOSPHATE ISOMERASE"/>
    <property type="match status" value="1"/>
</dbReference>
<comment type="subcellular location">
    <subcellularLocation>
        <location evidence="6">Cytoplasm</location>
    </subcellularLocation>
    <subcellularLocation>
        <location evidence="6">Nucleus</location>
    </subcellularLocation>
</comment>
<keyword evidence="1 6" id="KW-0963">Cytoplasm</keyword>
<organism evidence="7">
    <name type="scientific">Timema genevievae</name>
    <name type="common">Walking stick</name>
    <dbReference type="NCBI Taxonomy" id="629358"/>
    <lineage>
        <taxon>Eukaryota</taxon>
        <taxon>Metazoa</taxon>
        <taxon>Ecdysozoa</taxon>
        <taxon>Arthropoda</taxon>
        <taxon>Hexapoda</taxon>
        <taxon>Insecta</taxon>
        <taxon>Pterygota</taxon>
        <taxon>Neoptera</taxon>
        <taxon>Polyneoptera</taxon>
        <taxon>Phasmatodea</taxon>
        <taxon>Timematodea</taxon>
        <taxon>Timematoidea</taxon>
        <taxon>Timematidae</taxon>
        <taxon>Timema</taxon>
    </lineage>
</organism>